<feature type="region of interest" description="Disordered" evidence="6">
    <location>
        <begin position="676"/>
        <end position="716"/>
    </location>
</feature>
<dbReference type="EnsemblMetazoa" id="XM_014397562.2">
    <property type="protein sequence ID" value="XP_014253048.1"/>
    <property type="gene ID" value="LOC106668617"/>
</dbReference>
<dbReference type="InterPro" id="IPR050726">
    <property type="entry name" value="mGluR"/>
</dbReference>
<keyword evidence="4 7" id="KW-0472">Membrane</keyword>
<dbReference type="RefSeq" id="XP_014253048.1">
    <property type="nucleotide sequence ID" value="XM_014397562.2"/>
</dbReference>
<dbReference type="GO" id="GO:0005118">
    <property type="term" value="F:sevenless binding"/>
    <property type="evidence" value="ECO:0007669"/>
    <property type="project" value="InterPro"/>
</dbReference>
<evidence type="ECO:0000256" key="1">
    <source>
        <dbReference type="ARBA" id="ARBA00004141"/>
    </source>
</evidence>
<feature type="compositionally biased region" description="Polar residues" evidence="6">
    <location>
        <begin position="700"/>
        <end position="716"/>
    </location>
</feature>
<sequence length="716" mass="80793">MVISGLFNLHSGENCSEINFLALQSAQNLVQSVKAIRLIKLIPNYEIGLSIFDLCFNNEYKQKLEPLCMESFQQGSYVLQGYSDEDVNEAYDFPVVKLDENPPFNLYIKVVARTIHDLKLSPINYLVVDEGYLKNFLIEELTMLQVCILNITRFDKIENVKNGGNIVFIGKLVQIEQISIHFPDTTIFIVPTDGLYNEMSGLSGEKTIFLLPTHVEIDDLLISGIANETKGNEFNTITLSTLSLSQIQLVSDVFNLIQTTKSRLETVCKNLTICNSLNKNIFDKGIKSIPIREDKIRHQLKVLNIDVNDFTSAIVFLHNDQGFVKMGEVKMLGNEWSVKPRPENSSEIVGFGCDQPNLNCSLCSNYRTLVQFKEQLKRPSLALKEEAWVAALLSISAVGIISCLAIAIFILVRICKKDVLEGNPSFSFLMLTSLILVYLSILPFAFKIEHDNPQFYFKSILCGLKVIGTSFSYSFIFSVMLARSFMLASCDEDGGFMSHVNGYLQSVLCFFIAAVQLALTLQFWAINWVFTDHEQCQAMTQGPVFLYLLGYDMFLLIFLIFISPFIMRSKRNYQEGGYFASSSFLCVLVWITWASGYLYLPTYADIFICSGLVATATVILVVVFIPRTYLMMTGIVRDHLVSTLPALTHTTSSVIDVNYHSTQALYDTVSARGQINPNYYSERPTTPSTSKMEDRIENNPYDNYESSSSPLNVTRF</sequence>
<protein>
    <recommendedName>
        <fullName evidence="8">G-protein coupled receptors family 3 profile domain-containing protein</fullName>
    </recommendedName>
</protein>
<dbReference type="GO" id="GO:0007601">
    <property type="term" value="P:visual perception"/>
    <property type="evidence" value="ECO:0007669"/>
    <property type="project" value="InterPro"/>
</dbReference>
<dbReference type="PRINTS" id="PR01223">
    <property type="entry name" value="BRIDEOF7LESS"/>
</dbReference>
<evidence type="ECO:0000256" key="6">
    <source>
        <dbReference type="SAM" id="MobiDB-lite"/>
    </source>
</evidence>
<dbReference type="Pfam" id="PF00003">
    <property type="entry name" value="7tm_3"/>
    <property type="match status" value="1"/>
</dbReference>
<organism evidence="9 10">
    <name type="scientific">Cimex lectularius</name>
    <name type="common">Bed bug</name>
    <name type="synonym">Acanthia lectularia</name>
    <dbReference type="NCBI Taxonomy" id="79782"/>
    <lineage>
        <taxon>Eukaryota</taxon>
        <taxon>Metazoa</taxon>
        <taxon>Ecdysozoa</taxon>
        <taxon>Arthropoda</taxon>
        <taxon>Hexapoda</taxon>
        <taxon>Insecta</taxon>
        <taxon>Pterygota</taxon>
        <taxon>Neoptera</taxon>
        <taxon>Paraneoptera</taxon>
        <taxon>Hemiptera</taxon>
        <taxon>Heteroptera</taxon>
        <taxon>Panheteroptera</taxon>
        <taxon>Cimicomorpha</taxon>
        <taxon>Cimicidae</taxon>
        <taxon>Cimex</taxon>
    </lineage>
</organism>
<feature type="compositionally biased region" description="Polar residues" evidence="6">
    <location>
        <begin position="676"/>
        <end position="690"/>
    </location>
</feature>
<dbReference type="PROSITE" id="PS50259">
    <property type="entry name" value="G_PROTEIN_RECEP_F3_4"/>
    <property type="match status" value="1"/>
</dbReference>
<reference evidence="9" key="1">
    <citation type="submission" date="2022-01" db="UniProtKB">
        <authorList>
            <consortium name="EnsemblMetazoa"/>
        </authorList>
    </citation>
    <scope>IDENTIFICATION</scope>
</reference>
<evidence type="ECO:0000256" key="3">
    <source>
        <dbReference type="ARBA" id="ARBA00022989"/>
    </source>
</evidence>
<proteinExistence type="predicted"/>
<feature type="transmembrane region" description="Helical" evidence="7">
    <location>
        <begin position="578"/>
        <end position="600"/>
    </location>
</feature>
<dbReference type="InterPro" id="IPR017978">
    <property type="entry name" value="GPCR_3_C"/>
</dbReference>
<feature type="domain" description="G-protein coupled receptors family 3 profile" evidence="8">
    <location>
        <begin position="536"/>
        <end position="632"/>
    </location>
</feature>
<feature type="transmembrane region" description="Helical" evidence="7">
    <location>
        <begin position="466"/>
        <end position="488"/>
    </location>
</feature>
<accession>A0A8I6S446</accession>
<dbReference type="AlphaFoldDB" id="A0A8I6S446"/>
<name>A0A8I6S446_CIMLE</name>
<dbReference type="GO" id="GO:0016020">
    <property type="term" value="C:membrane"/>
    <property type="evidence" value="ECO:0007669"/>
    <property type="project" value="UniProtKB-SubCell"/>
</dbReference>
<feature type="transmembrane region" description="Helical" evidence="7">
    <location>
        <begin position="426"/>
        <end position="446"/>
    </location>
</feature>
<dbReference type="Proteomes" id="UP000494040">
    <property type="component" value="Unassembled WGS sequence"/>
</dbReference>
<evidence type="ECO:0000256" key="4">
    <source>
        <dbReference type="ARBA" id="ARBA00023136"/>
    </source>
</evidence>
<evidence type="ECO:0000313" key="10">
    <source>
        <dbReference type="Proteomes" id="UP000494040"/>
    </source>
</evidence>
<dbReference type="OrthoDB" id="9880600at2759"/>
<dbReference type="GeneID" id="106668617"/>
<feature type="transmembrane region" description="Helical" evidence="7">
    <location>
        <begin position="500"/>
        <end position="524"/>
    </location>
</feature>
<dbReference type="CTD" id="43146"/>
<comment type="subcellular location">
    <subcellularLocation>
        <location evidence="1">Membrane</location>
        <topology evidence="1">Multi-pass membrane protein</topology>
    </subcellularLocation>
</comment>
<keyword evidence="10" id="KW-1185">Reference proteome</keyword>
<feature type="transmembrane region" description="Helical" evidence="7">
    <location>
        <begin position="606"/>
        <end position="625"/>
    </location>
</feature>
<dbReference type="InterPro" id="IPR002956">
    <property type="entry name" value="Bride_of_7less"/>
</dbReference>
<evidence type="ECO:0000256" key="7">
    <source>
        <dbReference type="SAM" id="Phobius"/>
    </source>
</evidence>
<evidence type="ECO:0000256" key="2">
    <source>
        <dbReference type="ARBA" id="ARBA00022692"/>
    </source>
</evidence>
<dbReference type="PANTHER" id="PTHR24060">
    <property type="entry name" value="METABOTROPIC GLUTAMATE RECEPTOR"/>
    <property type="match status" value="1"/>
</dbReference>
<evidence type="ECO:0000256" key="5">
    <source>
        <dbReference type="ARBA" id="ARBA00023180"/>
    </source>
</evidence>
<dbReference type="GO" id="GO:0004930">
    <property type="term" value="F:G protein-coupled receptor activity"/>
    <property type="evidence" value="ECO:0007669"/>
    <property type="project" value="InterPro"/>
</dbReference>
<feature type="transmembrane region" description="Helical" evidence="7">
    <location>
        <begin position="544"/>
        <end position="566"/>
    </location>
</feature>
<keyword evidence="5" id="KW-0325">Glycoprotein</keyword>
<feature type="transmembrane region" description="Helical" evidence="7">
    <location>
        <begin position="387"/>
        <end position="414"/>
    </location>
</feature>
<evidence type="ECO:0000259" key="8">
    <source>
        <dbReference type="PROSITE" id="PS50259"/>
    </source>
</evidence>
<evidence type="ECO:0000313" key="9">
    <source>
        <dbReference type="EnsemblMetazoa" id="XP_014253048.1"/>
    </source>
</evidence>
<keyword evidence="3 7" id="KW-1133">Transmembrane helix</keyword>
<keyword evidence="2 7" id="KW-0812">Transmembrane</keyword>